<protein>
    <submittedName>
        <fullName evidence="2">Uncharacterized protein</fullName>
    </submittedName>
</protein>
<reference evidence="2 3" key="1">
    <citation type="submission" date="2021-06" db="EMBL/GenBank/DDBJ databases">
        <authorList>
            <person name="Palmer J.M."/>
        </authorList>
    </citation>
    <scope>NUCLEOTIDE SEQUENCE [LARGE SCALE GENOMIC DNA]</scope>
    <source>
        <strain evidence="2 3">XR_2019</strain>
        <tissue evidence="2">Muscle</tissue>
    </source>
</reference>
<feature type="region of interest" description="Disordered" evidence="1">
    <location>
        <begin position="1"/>
        <end position="24"/>
    </location>
</feature>
<evidence type="ECO:0000256" key="1">
    <source>
        <dbReference type="SAM" id="MobiDB-lite"/>
    </source>
</evidence>
<feature type="non-terminal residue" evidence="2">
    <location>
        <position position="1"/>
    </location>
</feature>
<dbReference type="EMBL" id="JAHRIM010061287">
    <property type="protein sequence ID" value="MEQ2271233.1"/>
    <property type="molecule type" value="Genomic_DNA"/>
</dbReference>
<accession>A0ABV0WNL6</accession>
<name>A0ABV0WNL6_9TELE</name>
<feature type="compositionally biased region" description="Low complexity" evidence="1">
    <location>
        <begin position="1"/>
        <end position="16"/>
    </location>
</feature>
<comment type="caution">
    <text evidence="2">The sequence shown here is derived from an EMBL/GenBank/DDBJ whole genome shotgun (WGS) entry which is preliminary data.</text>
</comment>
<dbReference type="Proteomes" id="UP001444071">
    <property type="component" value="Unassembled WGS sequence"/>
</dbReference>
<proteinExistence type="predicted"/>
<organism evidence="2 3">
    <name type="scientific">Xenotaenia resolanae</name>
    <dbReference type="NCBI Taxonomy" id="208358"/>
    <lineage>
        <taxon>Eukaryota</taxon>
        <taxon>Metazoa</taxon>
        <taxon>Chordata</taxon>
        <taxon>Craniata</taxon>
        <taxon>Vertebrata</taxon>
        <taxon>Euteleostomi</taxon>
        <taxon>Actinopterygii</taxon>
        <taxon>Neopterygii</taxon>
        <taxon>Teleostei</taxon>
        <taxon>Neoteleostei</taxon>
        <taxon>Acanthomorphata</taxon>
        <taxon>Ovalentaria</taxon>
        <taxon>Atherinomorphae</taxon>
        <taxon>Cyprinodontiformes</taxon>
        <taxon>Goodeidae</taxon>
        <taxon>Xenotaenia</taxon>
    </lineage>
</organism>
<sequence length="113" mass="12752">TTPALQSSTASTTSALRTHRRKHASSAPVIEDLGDPLLQLLRVFWTPQVLLMPLRITQATPQCLLQVPLKVGATLKLLVPLRVSQRFQFLRPQSSHLHCCRFLISHLHHHDLL</sequence>
<evidence type="ECO:0000313" key="3">
    <source>
        <dbReference type="Proteomes" id="UP001444071"/>
    </source>
</evidence>
<keyword evidence="3" id="KW-1185">Reference proteome</keyword>
<gene>
    <name evidence="2" type="ORF">XENORESO_001379</name>
</gene>
<evidence type="ECO:0000313" key="2">
    <source>
        <dbReference type="EMBL" id="MEQ2271233.1"/>
    </source>
</evidence>